<comment type="cofactor">
    <cofactor evidence="1 5">
        <name>heme</name>
        <dbReference type="ChEBI" id="CHEBI:30413"/>
    </cofactor>
</comment>
<dbReference type="EMBL" id="PQXM01000355">
    <property type="protein sequence ID" value="TGO73486.1"/>
    <property type="molecule type" value="Genomic_DNA"/>
</dbReference>
<keyword evidence="5" id="KW-0349">Heme</keyword>
<organism evidence="8 9">
    <name type="scientific">Botrytis elliptica</name>
    <dbReference type="NCBI Taxonomy" id="278938"/>
    <lineage>
        <taxon>Eukaryota</taxon>
        <taxon>Fungi</taxon>
        <taxon>Dikarya</taxon>
        <taxon>Ascomycota</taxon>
        <taxon>Pezizomycotina</taxon>
        <taxon>Leotiomycetes</taxon>
        <taxon>Helotiales</taxon>
        <taxon>Sclerotiniaceae</taxon>
        <taxon>Botrytis</taxon>
    </lineage>
</organism>
<dbReference type="InterPro" id="IPR017972">
    <property type="entry name" value="Cyt_P450_CS"/>
</dbReference>
<evidence type="ECO:0000256" key="6">
    <source>
        <dbReference type="SAM" id="Phobius"/>
    </source>
</evidence>
<dbReference type="InterPro" id="IPR036396">
    <property type="entry name" value="Cyt_P450_sf"/>
</dbReference>
<dbReference type="PANTHER" id="PTHR24305">
    <property type="entry name" value="CYTOCHROME P450"/>
    <property type="match status" value="1"/>
</dbReference>
<feature type="domain" description="Rhodopsin" evidence="7">
    <location>
        <begin position="52"/>
        <end position="296"/>
    </location>
</feature>
<protein>
    <recommendedName>
        <fullName evidence="7">Rhodopsin domain-containing protein</fullName>
    </recommendedName>
</protein>
<dbReference type="InterPro" id="IPR050121">
    <property type="entry name" value="Cytochrome_P450_monoxygenase"/>
</dbReference>
<evidence type="ECO:0000256" key="5">
    <source>
        <dbReference type="PIRSR" id="PIRSR602401-1"/>
    </source>
</evidence>
<dbReference type="Pfam" id="PF00067">
    <property type="entry name" value="p450"/>
    <property type="match status" value="1"/>
</dbReference>
<dbReference type="GO" id="GO:0005506">
    <property type="term" value="F:iron ion binding"/>
    <property type="evidence" value="ECO:0007669"/>
    <property type="project" value="InterPro"/>
</dbReference>
<evidence type="ECO:0000259" key="7">
    <source>
        <dbReference type="Pfam" id="PF20684"/>
    </source>
</evidence>
<dbReference type="Proteomes" id="UP000297229">
    <property type="component" value="Unassembled WGS sequence"/>
</dbReference>
<feature type="transmembrane region" description="Helical" evidence="6">
    <location>
        <begin position="34"/>
        <end position="55"/>
    </location>
</feature>
<evidence type="ECO:0000256" key="3">
    <source>
        <dbReference type="ARBA" id="ARBA00023004"/>
    </source>
</evidence>
<dbReference type="GO" id="GO:0004497">
    <property type="term" value="F:monooxygenase activity"/>
    <property type="evidence" value="ECO:0007669"/>
    <property type="project" value="InterPro"/>
</dbReference>
<dbReference type="InterPro" id="IPR002401">
    <property type="entry name" value="Cyt_P450_E_grp-I"/>
</dbReference>
<feature type="transmembrane region" description="Helical" evidence="6">
    <location>
        <begin position="149"/>
        <end position="171"/>
    </location>
</feature>
<keyword evidence="6" id="KW-1133">Transmembrane helix</keyword>
<dbReference type="Gene3D" id="1.10.630.10">
    <property type="entry name" value="Cytochrome P450"/>
    <property type="match status" value="2"/>
</dbReference>
<dbReference type="PRINTS" id="PR00463">
    <property type="entry name" value="EP450I"/>
</dbReference>
<dbReference type="Pfam" id="PF20684">
    <property type="entry name" value="Fung_rhodopsin"/>
    <property type="match status" value="1"/>
</dbReference>
<sequence length="798" mass="89959">MAIFDLIGREGFVAAPAPPGVTPNFDHPESNGGMYMAGTLTTLCVAFIFVVLRLTTKVSMAGRKLGWDDVLIVFALAFSIARATCFIVDIEHYGIAHHVWDLRLPLNRNTWLLHRIGDIMWPPGILCAKVSILMYYLSIFRPSKAFRWTVYGTLVFTICYLVASTLVQIFWCNPVAAAFGIKTPGKKAVCLDGYVTDLAIGALNLLTDIIILVLPMPMLYRLQLSRGRKLGLAAIFAIGGFAVGATLARNVEIAVKLKDSDADQTWDVMYEAVWISIELNVTIICSCLLVCPQLFRYVLTNTKVGQSLRSLFGSTRTTQSSASRGSLSGFNRRGPRSKHYLPQDSEIELDRKSARSFSDEIPDGAIRETRTYNTFRCCYNHFFHPLSKYPGPLLWRISRLPYAISLSRGNLVHDTWAIHTKYGKVVRLAPDELSFIDGQAWHDIYGARGRGHSEFSKNPAWIRPAPNGVFSILDSFEDDHTRQRKILNHAFSPSALKAQEPFLQKYTGLLIQEARTRRFLDLKDCVEWVQKRLNLETGRNDFMSYIVGANTKNTMTMPEIEATAGTLVIAGSETTSTVLLSTTRNLMLQPEKMKKLKKEIRDTFSDESEITLKALENLPYLTAVFQENFRYTPPVPCSIPRTVPDGGDTIAGDMYPGGTFVGLPQIAAYRYHDHFAHADHFIPERWLSSTSSSLFEPTTSDPYFDKETFKDDNFKIVQPFSVGPRNCIAQVLAHAEMKLILGRLLWNFDFRIPEGREGELCYKKLWVEQKTYGLWVKEPYVLEMVPVVRQDKEVGLSA</sequence>
<keyword evidence="4" id="KW-0843">Virulence</keyword>
<gene>
    <name evidence="8" type="ORF">BELL_0357g00050</name>
</gene>
<evidence type="ECO:0000313" key="9">
    <source>
        <dbReference type="Proteomes" id="UP000297229"/>
    </source>
</evidence>
<dbReference type="InterPro" id="IPR049326">
    <property type="entry name" value="Rhodopsin_dom_fungi"/>
</dbReference>
<dbReference type="PANTHER" id="PTHR24305:SF199">
    <property type="entry name" value="P450, PUTATIVE (EUROFUNG)-RELATED"/>
    <property type="match status" value="1"/>
</dbReference>
<keyword evidence="6" id="KW-0472">Membrane</keyword>
<feature type="transmembrane region" description="Helical" evidence="6">
    <location>
        <begin position="198"/>
        <end position="218"/>
    </location>
</feature>
<keyword evidence="2 5" id="KW-0479">Metal-binding</keyword>
<dbReference type="SUPFAM" id="SSF48264">
    <property type="entry name" value="Cytochrome P450"/>
    <property type="match status" value="1"/>
</dbReference>
<dbReference type="InterPro" id="IPR001128">
    <property type="entry name" value="Cyt_P450"/>
</dbReference>
<feature type="transmembrane region" description="Helical" evidence="6">
    <location>
        <begin position="119"/>
        <end position="137"/>
    </location>
</feature>
<feature type="transmembrane region" description="Helical" evidence="6">
    <location>
        <begin position="230"/>
        <end position="248"/>
    </location>
</feature>
<name>A0A4Z1JJ09_9HELO</name>
<dbReference type="GO" id="GO:0020037">
    <property type="term" value="F:heme binding"/>
    <property type="evidence" value="ECO:0007669"/>
    <property type="project" value="InterPro"/>
</dbReference>
<dbReference type="PROSITE" id="PS00086">
    <property type="entry name" value="CYTOCHROME_P450"/>
    <property type="match status" value="1"/>
</dbReference>
<dbReference type="GO" id="GO:0016705">
    <property type="term" value="F:oxidoreductase activity, acting on paired donors, with incorporation or reduction of molecular oxygen"/>
    <property type="evidence" value="ECO:0007669"/>
    <property type="project" value="InterPro"/>
</dbReference>
<dbReference type="STRING" id="278938.A0A4Z1JJ09"/>
<evidence type="ECO:0000256" key="1">
    <source>
        <dbReference type="ARBA" id="ARBA00001971"/>
    </source>
</evidence>
<keyword evidence="6" id="KW-0812">Transmembrane</keyword>
<comment type="caution">
    <text evidence="8">The sequence shown here is derived from an EMBL/GenBank/DDBJ whole genome shotgun (WGS) entry which is preliminary data.</text>
</comment>
<dbReference type="CDD" id="cd11058">
    <property type="entry name" value="CYP60B-like"/>
    <property type="match status" value="1"/>
</dbReference>
<feature type="binding site" description="axial binding residue" evidence="5">
    <location>
        <position position="727"/>
    </location>
    <ligand>
        <name>heme</name>
        <dbReference type="ChEBI" id="CHEBI:30413"/>
    </ligand>
    <ligandPart>
        <name>Fe</name>
        <dbReference type="ChEBI" id="CHEBI:18248"/>
    </ligandPart>
</feature>
<dbReference type="PRINTS" id="PR00385">
    <property type="entry name" value="P450"/>
</dbReference>
<evidence type="ECO:0000313" key="8">
    <source>
        <dbReference type="EMBL" id="TGO73486.1"/>
    </source>
</evidence>
<evidence type="ECO:0000256" key="4">
    <source>
        <dbReference type="ARBA" id="ARBA00023026"/>
    </source>
</evidence>
<keyword evidence="3 5" id="KW-0408">Iron</keyword>
<accession>A0A4Z1JJ09</accession>
<evidence type="ECO:0000256" key="2">
    <source>
        <dbReference type="ARBA" id="ARBA00022723"/>
    </source>
</evidence>
<feature type="transmembrane region" description="Helical" evidence="6">
    <location>
        <begin position="67"/>
        <end position="90"/>
    </location>
</feature>
<keyword evidence="9" id="KW-1185">Reference proteome</keyword>
<reference evidence="8 9" key="1">
    <citation type="submission" date="2017-12" db="EMBL/GenBank/DDBJ databases">
        <title>Comparative genomics of Botrytis spp.</title>
        <authorList>
            <person name="Valero-Jimenez C.A."/>
            <person name="Tapia P."/>
            <person name="Veloso J."/>
            <person name="Silva-Moreno E."/>
            <person name="Staats M."/>
            <person name="Valdes J.H."/>
            <person name="Van Kan J.A.L."/>
        </authorList>
    </citation>
    <scope>NUCLEOTIDE SEQUENCE [LARGE SCALE GENOMIC DNA]</scope>
    <source>
        <strain evidence="8 9">Be9601</strain>
    </source>
</reference>
<proteinExistence type="predicted"/>
<dbReference type="AlphaFoldDB" id="A0A4Z1JJ09"/>